<evidence type="ECO:0000256" key="1">
    <source>
        <dbReference type="ARBA" id="ARBA00022598"/>
    </source>
</evidence>
<accession>A0ABT7A1M2</accession>
<dbReference type="Pfam" id="PF05746">
    <property type="entry name" value="DALR_1"/>
    <property type="match status" value="1"/>
</dbReference>
<keyword evidence="1" id="KW-0436">Ligase</keyword>
<dbReference type="Proteomes" id="UP001214441">
    <property type="component" value="Unassembled WGS sequence"/>
</dbReference>
<evidence type="ECO:0000313" key="7">
    <source>
        <dbReference type="EMBL" id="MDJ1135220.1"/>
    </source>
</evidence>
<dbReference type="SMART" id="SM00836">
    <property type="entry name" value="DALR_1"/>
    <property type="match status" value="1"/>
</dbReference>
<dbReference type="EMBL" id="JANCPR020000027">
    <property type="protein sequence ID" value="MDJ1135220.1"/>
    <property type="molecule type" value="Genomic_DNA"/>
</dbReference>
<protein>
    <submittedName>
        <fullName evidence="7">DALR anticodon-binding domain-containing protein</fullName>
    </submittedName>
</protein>
<evidence type="ECO:0000259" key="6">
    <source>
        <dbReference type="SMART" id="SM01016"/>
    </source>
</evidence>
<feature type="compositionally biased region" description="Low complexity" evidence="4">
    <location>
        <begin position="137"/>
        <end position="159"/>
    </location>
</feature>
<evidence type="ECO:0000256" key="3">
    <source>
        <dbReference type="ARBA" id="ARBA00022840"/>
    </source>
</evidence>
<organism evidence="7 8">
    <name type="scientific">Streptomyces iconiensis</name>
    <dbReference type="NCBI Taxonomy" id="1384038"/>
    <lineage>
        <taxon>Bacteria</taxon>
        <taxon>Bacillati</taxon>
        <taxon>Actinomycetota</taxon>
        <taxon>Actinomycetes</taxon>
        <taxon>Kitasatosporales</taxon>
        <taxon>Streptomycetaceae</taxon>
        <taxon>Streptomyces</taxon>
    </lineage>
</organism>
<sequence length="356" mass="35368">MTPAQLSRIVLHTLRRDQPALSGEMRVVVETPPRRGGGDYSTGAAFQVGARLGRGAYAVAVALRDGLCGEAGIASAEVVGGGFVNVTLEDGARAALVRDLAGGRQASPLAYGLAGSPVSDPADGDLSVGGSPGSDLSAGGRPAAGEAPAGGPSAGSASSTVLSGGGLPPHPSVGASPVARSSARSDVLVHDRPTAITASTCATTSALSAHDLPARDIPRWAEVTGEGEAGLAVRSGRGSSLFRVQYAHARARALVRNGGELGFAPDPEAAGVEDAGRPLLALLADRARVTEPGPLARHLDAVAGAFTDFAESCPPLPSGDEKPGAVHRARLALAEATGAVLADGLSQLGVTAPVHI</sequence>
<keyword evidence="2" id="KW-0547">Nucleotide-binding</keyword>
<dbReference type="InterPro" id="IPR036695">
    <property type="entry name" value="Arg-tRNA-synth_N_sf"/>
</dbReference>
<evidence type="ECO:0000256" key="2">
    <source>
        <dbReference type="ARBA" id="ARBA00022741"/>
    </source>
</evidence>
<feature type="domain" description="Arginyl tRNA synthetase N-terminal" evidence="6">
    <location>
        <begin position="4"/>
        <end position="88"/>
    </location>
</feature>
<feature type="domain" description="DALR anticodon binding" evidence="5">
    <location>
        <begin position="244"/>
        <end position="356"/>
    </location>
</feature>
<keyword evidence="3" id="KW-0067">ATP-binding</keyword>
<feature type="region of interest" description="Disordered" evidence="4">
    <location>
        <begin position="112"/>
        <end position="179"/>
    </location>
</feature>
<proteinExistence type="predicted"/>
<reference evidence="7 8" key="1">
    <citation type="submission" date="2023-05" db="EMBL/GenBank/DDBJ databases">
        <title>Streptantibioticus silvisoli sp. nov., acidotolerant actinomycetes 1 from pine litter.</title>
        <authorList>
            <person name="Swiecimska M."/>
            <person name="Golinska P."/>
            <person name="Sangal V."/>
            <person name="Wachnowicz B."/>
            <person name="Goodfellow M."/>
        </authorList>
    </citation>
    <scope>NUCLEOTIDE SEQUENCE [LARGE SCALE GENOMIC DNA]</scope>
    <source>
        <strain evidence="7 8">DSM 42109</strain>
    </source>
</reference>
<comment type="caution">
    <text evidence="7">The sequence shown here is derived from an EMBL/GenBank/DDBJ whole genome shotgun (WGS) entry which is preliminary data.</text>
</comment>
<evidence type="ECO:0000256" key="4">
    <source>
        <dbReference type="SAM" id="MobiDB-lite"/>
    </source>
</evidence>
<dbReference type="SUPFAM" id="SSF47323">
    <property type="entry name" value="Anticodon-binding domain of a subclass of class I aminoacyl-tRNA synthetases"/>
    <property type="match status" value="1"/>
</dbReference>
<dbReference type="SMART" id="SM01016">
    <property type="entry name" value="Arg_tRNA_synt_N"/>
    <property type="match status" value="1"/>
</dbReference>
<dbReference type="InterPro" id="IPR008909">
    <property type="entry name" value="DALR_anticod-bd"/>
</dbReference>
<dbReference type="Gene3D" id="3.30.1360.70">
    <property type="entry name" value="Arginyl tRNA synthetase N-terminal domain"/>
    <property type="match status" value="1"/>
</dbReference>
<evidence type="ECO:0000313" key="8">
    <source>
        <dbReference type="Proteomes" id="UP001214441"/>
    </source>
</evidence>
<name>A0ABT7A1M2_9ACTN</name>
<dbReference type="Pfam" id="PF03485">
    <property type="entry name" value="Arg_tRNA_synt_N"/>
    <property type="match status" value="1"/>
</dbReference>
<dbReference type="RefSeq" id="WP_274040613.1">
    <property type="nucleotide sequence ID" value="NZ_JANCPR020000027.1"/>
</dbReference>
<dbReference type="InterPro" id="IPR005148">
    <property type="entry name" value="Arg-tRNA-synth_N"/>
</dbReference>
<gene>
    <name evidence="7" type="ORF">NMN56_025305</name>
</gene>
<dbReference type="SUPFAM" id="SSF55190">
    <property type="entry name" value="Arginyl-tRNA synthetase (ArgRS), N-terminal 'additional' domain"/>
    <property type="match status" value="1"/>
</dbReference>
<dbReference type="InterPro" id="IPR009080">
    <property type="entry name" value="tRNAsynth_Ia_anticodon-bd"/>
</dbReference>
<keyword evidence="8" id="KW-1185">Reference proteome</keyword>
<evidence type="ECO:0000259" key="5">
    <source>
        <dbReference type="SMART" id="SM00836"/>
    </source>
</evidence>
<dbReference type="Gene3D" id="1.10.730.10">
    <property type="entry name" value="Isoleucyl-tRNA Synthetase, Domain 1"/>
    <property type="match status" value="1"/>
</dbReference>